<reference evidence="2" key="1">
    <citation type="journal article" date="2021" name="Arch. Microbiol.">
        <title>Methyloradius palustris gen. nov., sp. nov., a methanol-oxidizing bacterium isolated from snow.</title>
        <authorList>
            <person name="Miyadera T."/>
            <person name="Kojima H."/>
            <person name="Fukui M."/>
        </authorList>
    </citation>
    <scope>NUCLEOTIDE SEQUENCE</scope>
    <source>
        <strain evidence="2">Zm11</strain>
    </source>
</reference>
<dbReference type="EMBL" id="AP024110">
    <property type="protein sequence ID" value="BCM25249.1"/>
    <property type="molecule type" value="Genomic_DNA"/>
</dbReference>
<evidence type="ECO:0000313" key="2">
    <source>
        <dbReference type="EMBL" id="BCM25249.1"/>
    </source>
</evidence>
<dbReference type="KEGG" id="mpau:ZMTM_15080"/>
<accession>A0A8D5FZP6</accession>
<evidence type="ECO:0000259" key="1">
    <source>
        <dbReference type="Pfam" id="PF13524"/>
    </source>
</evidence>
<dbReference type="InterPro" id="IPR055259">
    <property type="entry name" value="YkvP/CgeB_Glyco_trans-like"/>
</dbReference>
<dbReference type="RefSeq" id="WP_221763357.1">
    <property type="nucleotide sequence ID" value="NZ_AP024110.1"/>
</dbReference>
<evidence type="ECO:0000313" key="3">
    <source>
        <dbReference type="Proteomes" id="UP000826722"/>
    </source>
</evidence>
<keyword evidence="3" id="KW-1185">Reference proteome</keyword>
<protein>
    <recommendedName>
        <fullName evidence="1">Spore protein YkvP/CgeB glycosyl transferase-like domain-containing protein</fullName>
    </recommendedName>
</protein>
<sequence>MSAILYVYAASMSDALSGGGNAFGRYFEEQGYEFISLNLALPEANNQLVPILSTGEIEFVFSPMAYAADLMATDENGKQINIWTAFNVPFISLNGDTPAYFFDRHVNIAPNFATLYWFQEHYALRKQLPQLQGVIGLFQPCVTDAIPLEEIDFKVKENGKLFFLKNGNDPEALKKLWVNTLSPTISTMLLDLASELESQMHTPLGHNIDGLVMGFFEGKGFDLDNFSQIRLFFDAQLDDYLRRAKSTFMGKVLADFPVVIQGENWEHVDFSGKRCEYIHGGNYYKSREQYKNGLGIIDMSPNTSSAFHDRPTRAYGAHTLCITNEQQCLEDTFDNHEEVSYIFEKESLQSRIEEVLAHPKRYVEMGADMARVFNDKYPKERTVKSLVDLASLIRLGSRSDRIIMQDFFVWPPTKI</sequence>
<organism evidence="2 3">
    <name type="scientific">Methyloradius palustris</name>
    <dbReference type="NCBI Taxonomy" id="2778876"/>
    <lineage>
        <taxon>Bacteria</taxon>
        <taxon>Pseudomonadati</taxon>
        <taxon>Pseudomonadota</taxon>
        <taxon>Betaproteobacteria</taxon>
        <taxon>Nitrosomonadales</taxon>
        <taxon>Methylophilaceae</taxon>
        <taxon>Methyloradius</taxon>
    </lineage>
</organism>
<gene>
    <name evidence="2" type="ORF">ZMTM_15080</name>
</gene>
<dbReference type="Pfam" id="PF13524">
    <property type="entry name" value="Glyco_trans_1_2"/>
    <property type="match status" value="1"/>
</dbReference>
<dbReference type="Proteomes" id="UP000826722">
    <property type="component" value="Chromosome"/>
</dbReference>
<name>A0A8D5FZP6_9PROT</name>
<dbReference type="AlphaFoldDB" id="A0A8D5FZP6"/>
<proteinExistence type="predicted"/>
<feature type="domain" description="Spore protein YkvP/CgeB glycosyl transferase-like" evidence="1">
    <location>
        <begin position="253"/>
        <end position="379"/>
    </location>
</feature>